<dbReference type="PANTHER" id="PTHR24291:SF50">
    <property type="entry name" value="BIFUNCTIONAL ALBAFLAVENONE MONOOXYGENASE_TERPENE SYNTHASE"/>
    <property type="match status" value="1"/>
</dbReference>
<comment type="cofactor">
    <cofactor evidence="7">
        <name>heme</name>
        <dbReference type="ChEBI" id="CHEBI:30413"/>
    </cofactor>
</comment>
<keyword evidence="5 7" id="KW-0408">Iron</keyword>
<accession>A0A3D0KIW7</accession>
<evidence type="ECO:0000256" key="8">
    <source>
        <dbReference type="RuleBase" id="RU000461"/>
    </source>
</evidence>
<dbReference type="EMBL" id="DOTR01000080">
    <property type="protein sequence ID" value="HCA03230.1"/>
    <property type="molecule type" value="Genomic_DNA"/>
</dbReference>
<comment type="similarity">
    <text evidence="1 8">Belongs to the cytochrome P450 family.</text>
</comment>
<keyword evidence="2 7" id="KW-0349">Heme</keyword>
<evidence type="ECO:0000256" key="6">
    <source>
        <dbReference type="ARBA" id="ARBA00023033"/>
    </source>
</evidence>
<dbReference type="InterPro" id="IPR002401">
    <property type="entry name" value="Cyt_P450_E_grp-I"/>
</dbReference>
<dbReference type="Gene3D" id="1.10.630.10">
    <property type="entry name" value="Cytochrome P450"/>
    <property type="match status" value="1"/>
</dbReference>
<dbReference type="PROSITE" id="PS00086">
    <property type="entry name" value="CYTOCHROME_P450"/>
    <property type="match status" value="1"/>
</dbReference>
<evidence type="ECO:0000256" key="7">
    <source>
        <dbReference type="PIRSR" id="PIRSR602401-1"/>
    </source>
</evidence>
<proteinExistence type="inferred from homology"/>
<evidence type="ECO:0000256" key="2">
    <source>
        <dbReference type="ARBA" id="ARBA00022617"/>
    </source>
</evidence>
<dbReference type="GO" id="GO:0016705">
    <property type="term" value="F:oxidoreductase activity, acting on paired donors, with incorporation or reduction of molecular oxygen"/>
    <property type="evidence" value="ECO:0007669"/>
    <property type="project" value="InterPro"/>
</dbReference>
<evidence type="ECO:0000256" key="4">
    <source>
        <dbReference type="ARBA" id="ARBA00023002"/>
    </source>
</evidence>
<dbReference type="PRINTS" id="PR00385">
    <property type="entry name" value="P450"/>
</dbReference>
<keyword evidence="4 8" id="KW-0560">Oxidoreductase</keyword>
<dbReference type="InterPro" id="IPR017972">
    <property type="entry name" value="Cyt_P450_CS"/>
</dbReference>
<dbReference type="InterPro" id="IPR036396">
    <property type="entry name" value="Cyt_P450_sf"/>
</dbReference>
<evidence type="ECO:0000256" key="5">
    <source>
        <dbReference type="ARBA" id="ARBA00023004"/>
    </source>
</evidence>
<dbReference type="PANTHER" id="PTHR24291">
    <property type="entry name" value="CYTOCHROME P450 FAMILY 4"/>
    <property type="match status" value="1"/>
</dbReference>
<protein>
    <submittedName>
        <fullName evidence="9">Cytochrome P450</fullName>
    </submittedName>
</protein>
<dbReference type="SUPFAM" id="SSF48264">
    <property type="entry name" value="Cytochrome P450"/>
    <property type="match status" value="1"/>
</dbReference>
<reference evidence="9" key="1">
    <citation type="journal article" date="2018" name="Nat. Biotechnol.">
        <title>A standardized bacterial taxonomy based on genome phylogeny substantially revises the tree of life.</title>
        <authorList>
            <person name="Parks D.H."/>
            <person name="Chuvochina M."/>
            <person name="Waite D.W."/>
            <person name="Rinke C."/>
            <person name="Skarshewski A."/>
            <person name="Chaumeil P.A."/>
            <person name="Hugenholtz P."/>
        </authorList>
    </citation>
    <scope>NUCLEOTIDE SEQUENCE [LARGE SCALE GENOMIC DNA]</scope>
    <source>
        <strain evidence="9">UBA11284</strain>
    </source>
</reference>
<dbReference type="InterPro" id="IPR050196">
    <property type="entry name" value="Cytochrome_P450_Monoox"/>
</dbReference>
<keyword evidence="3 7" id="KW-0479">Metal-binding</keyword>
<gene>
    <name evidence="9" type="ORF">DEO68_13890</name>
</gene>
<dbReference type="GO" id="GO:0004497">
    <property type="term" value="F:monooxygenase activity"/>
    <property type="evidence" value="ECO:0007669"/>
    <property type="project" value="UniProtKB-KW"/>
</dbReference>
<feature type="binding site" description="axial binding residue" evidence="7">
    <location>
        <position position="436"/>
    </location>
    <ligand>
        <name>heme</name>
        <dbReference type="ChEBI" id="CHEBI:30413"/>
    </ligand>
    <ligandPart>
        <name>Fe</name>
        <dbReference type="ChEBI" id="CHEBI:18248"/>
    </ligandPart>
</feature>
<dbReference type="GO" id="GO:0020037">
    <property type="term" value="F:heme binding"/>
    <property type="evidence" value="ECO:0007669"/>
    <property type="project" value="InterPro"/>
</dbReference>
<keyword evidence="6 8" id="KW-0503">Monooxygenase</keyword>
<name>A0A3D0KIW7_9GAMM</name>
<evidence type="ECO:0000256" key="3">
    <source>
        <dbReference type="ARBA" id="ARBA00022723"/>
    </source>
</evidence>
<dbReference type="Pfam" id="PF00067">
    <property type="entry name" value="p450"/>
    <property type="match status" value="1"/>
</dbReference>
<dbReference type="InterPro" id="IPR001128">
    <property type="entry name" value="Cyt_P450"/>
</dbReference>
<dbReference type="AlphaFoldDB" id="A0A3D0KIW7"/>
<dbReference type="GO" id="GO:0005506">
    <property type="term" value="F:iron ion binding"/>
    <property type="evidence" value="ECO:0007669"/>
    <property type="project" value="InterPro"/>
</dbReference>
<dbReference type="PRINTS" id="PR00463">
    <property type="entry name" value="EP450I"/>
</dbReference>
<comment type="caution">
    <text evidence="9">The sequence shown here is derived from an EMBL/GenBank/DDBJ whole genome shotgun (WGS) entry which is preliminary data.</text>
</comment>
<organism evidence="9">
    <name type="scientific">Halomonas campaniensis</name>
    <dbReference type="NCBI Taxonomy" id="213554"/>
    <lineage>
        <taxon>Bacteria</taxon>
        <taxon>Pseudomonadati</taxon>
        <taxon>Pseudomonadota</taxon>
        <taxon>Gammaproteobacteria</taxon>
        <taxon>Oceanospirillales</taxon>
        <taxon>Halomonadaceae</taxon>
        <taxon>Halomonas</taxon>
    </lineage>
</organism>
<sequence length="488" mass="55473">MHHDSVLCKAVTTQSANDHLGLSEALNRAKGLEPPVKVTPVSASKGIVHRLRLAQHNLLSVWREEDYSIRTSRMALMKQDYVLCNSPDTVRRVFLEQHDNYDRKSPQMRRALEPLLDDGLFVSDGDLWRQRRRQCAPSLTNALLPGFCTTMTASAEETAKRWAQHPSDTPIDMLTEMAHLTARIIGRTIFGDDTTDEEAEQVVAGFTEYQRHSEHLDMANMLGLPFLSLLGNPLRRSRTRYSAKQVHEIIDRIIDRHTHRSGQGQHSLIESFMTSMKDGGDNGCPMGRKAVRNEAIVMFMAGHETTANALAWCWYLLDYDPQAMARLQHELDDVLGGRTPCYADVAKLPYTMAVFEEAMRLYPPVPMLSRQARGEDKVRNRDVREGTVLLVSPWLLHRHRKLWEAPDHFVPERFLPEAPRPDKFAYLPFSVGPRVCLGKRFGLYEGVLCLATLAQHFTPKLVKGHQVSIECRLTLRPQGGLPMMLQPR</sequence>
<evidence type="ECO:0000313" key="9">
    <source>
        <dbReference type="EMBL" id="HCA03230.1"/>
    </source>
</evidence>
<evidence type="ECO:0000256" key="1">
    <source>
        <dbReference type="ARBA" id="ARBA00010617"/>
    </source>
</evidence>